<dbReference type="EMBL" id="CM002927">
    <property type="protein sequence ID" value="KGN46801.1"/>
    <property type="molecule type" value="Genomic_DNA"/>
</dbReference>
<reference evidence="1 2" key="1">
    <citation type="journal article" date="2009" name="Nat. Genet.">
        <title>The genome of the cucumber, Cucumis sativus L.</title>
        <authorList>
            <person name="Huang S."/>
            <person name="Li R."/>
            <person name="Zhang Z."/>
            <person name="Li L."/>
            <person name="Gu X."/>
            <person name="Fan W."/>
            <person name="Lucas W.J."/>
            <person name="Wang X."/>
            <person name="Xie B."/>
            <person name="Ni P."/>
            <person name="Ren Y."/>
            <person name="Zhu H."/>
            <person name="Li J."/>
            <person name="Lin K."/>
            <person name="Jin W."/>
            <person name="Fei Z."/>
            <person name="Li G."/>
            <person name="Staub J."/>
            <person name="Kilian A."/>
            <person name="van der Vossen E.A."/>
            <person name="Wu Y."/>
            <person name="Guo J."/>
            <person name="He J."/>
            <person name="Jia Z."/>
            <person name="Ren Y."/>
            <person name="Tian G."/>
            <person name="Lu Y."/>
            <person name="Ruan J."/>
            <person name="Qian W."/>
            <person name="Wang M."/>
            <person name="Huang Q."/>
            <person name="Li B."/>
            <person name="Xuan Z."/>
            <person name="Cao J."/>
            <person name="Asan"/>
            <person name="Wu Z."/>
            <person name="Zhang J."/>
            <person name="Cai Q."/>
            <person name="Bai Y."/>
            <person name="Zhao B."/>
            <person name="Han Y."/>
            <person name="Li Y."/>
            <person name="Li X."/>
            <person name="Wang S."/>
            <person name="Shi Q."/>
            <person name="Liu S."/>
            <person name="Cho W.K."/>
            <person name="Kim J.Y."/>
            <person name="Xu Y."/>
            <person name="Heller-Uszynska K."/>
            <person name="Miao H."/>
            <person name="Cheng Z."/>
            <person name="Zhang S."/>
            <person name="Wu J."/>
            <person name="Yang Y."/>
            <person name="Kang H."/>
            <person name="Li M."/>
            <person name="Liang H."/>
            <person name="Ren X."/>
            <person name="Shi Z."/>
            <person name="Wen M."/>
            <person name="Jian M."/>
            <person name="Yang H."/>
            <person name="Zhang G."/>
            <person name="Yang Z."/>
            <person name="Chen R."/>
            <person name="Liu S."/>
            <person name="Li J."/>
            <person name="Ma L."/>
            <person name="Liu H."/>
            <person name="Zhou Y."/>
            <person name="Zhao J."/>
            <person name="Fang X."/>
            <person name="Li G."/>
            <person name="Fang L."/>
            <person name="Li Y."/>
            <person name="Liu D."/>
            <person name="Zheng H."/>
            <person name="Zhang Y."/>
            <person name="Qin N."/>
            <person name="Li Z."/>
            <person name="Yang G."/>
            <person name="Yang S."/>
            <person name="Bolund L."/>
            <person name="Kristiansen K."/>
            <person name="Zheng H."/>
            <person name="Li S."/>
            <person name="Zhang X."/>
            <person name="Yang H."/>
            <person name="Wang J."/>
            <person name="Sun R."/>
            <person name="Zhang B."/>
            <person name="Jiang S."/>
            <person name="Wang J."/>
            <person name="Du Y."/>
            <person name="Li S."/>
        </authorList>
    </citation>
    <scope>NUCLEOTIDE SEQUENCE [LARGE SCALE GENOMIC DNA]</scope>
    <source>
        <strain evidence="2">cv. 9930</strain>
    </source>
</reference>
<proteinExistence type="predicted"/>
<reference evidence="1 2" key="3">
    <citation type="journal article" date="2010" name="BMC Genomics">
        <title>Transcriptome sequencing and comparative analysis of cucumber flowers with different sex types.</title>
        <authorList>
            <person name="Guo S."/>
            <person name="Zheng Y."/>
            <person name="Joung J.G."/>
            <person name="Liu S."/>
            <person name="Zhang Z."/>
            <person name="Crasta O.R."/>
            <person name="Sobral B.W."/>
            <person name="Xu Y."/>
            <person name="Huang S."/>
            <person name="Fei Z."/>
        </authorList>
    </citation>
    <scope>NUCLEOTIDE SEQUENCE [LARGE SCALE GENOMIC DNA]</scope>
    <source>
        <strain evidence="2">cv. 9930</strain>
    </source>
</reference>
<organism evidence="1 2">
    <name type="scientific">Cucumis sativus</name>
    <name type="common">Cucumber</name>
    <dbReference type="NCBI Taxonomy" id="3659"/>
    <lineage>
        <taxon>Eukaryota</taxon>
        <taxon>Viridiplantae</taxon>
        <taxon>Streptophyta</taxon>
        <taxon>Embryophyta</taxon>
        <taxon>Tracheophyta</taxon>
        <taxon>Spermatophyta</taxon>
        <taxon>Magnoliopsida</taxon>
        <taxon>eudicotyledons</taxon>
        <taxon>Gunneridae</taxon>
        <taxon>Pentapetalae</taxon>
        <taxon>rosids</taxon>
        <taxon>fabids</taxon>
        <taxon>Cucurbitales</taxon>
        <taxon>Cucurbitaceae</taxon>
        <taxon>Benincaseae</taxon>
        <taxon>Cucumis</taxon>
    </lineage>
</organism>
<dbReference type="Proteomes" id="UP000029981">
    <property type="component" value="Chromosome 6"/>
</dbReference>
<evidence type="ECO:0000313" key="1">
    <source>
        <dbReference type="EMBL" id="KGN46801.1"/>
    </source>
</evidence>
<name>A0A0A0KGA9_CUCSA</name>
<keyword evidence="2" id="KW-1185">Reference proteome</keyword>
<gene>
    <name evidence="1" type="ORF">Csa_6G136550</name>
</gene>
<dbReference type="Gramene" id="KGN46801">
    <property type="protein sequence ID" value="KGN46801"/>
    <property type="gene ID" value="Csa_6G136550"/>
</dbReference>
<sequence length="87" mass="9874">MAQRSSNFEVRLSFVGSSSDPMTLLNRLGSPTGYSFYELKQAYLDLPYGFVELPLSLLRFTSRVYHKLLLGSLKIPHEVHRATIKLA</sequence>
<reference evidence="1 2" key="4">
    <citation type="journal article" date="2011" name="BMC Genomics">
        <title>RNA-Seq improves annotation of protein-coding genes in the cucumber genome.</title>
        <authorList>
            <person name="Li Z."/>
            <person name="Zhang Z."/>
            <person name="Yan P."/>
            <person name="Huang S."/>
            <person name="Fei Z."/>
            <person name="Lin K."/>
        </authorList>
    </citation>
    <scope>NUCLEOTIDE SEQUENCE [LARGE SCALE GENOMIC DNA]</scope>
    <source>
        <strain evidence="2">cv. 9930</strain>
    </source>
</reference>
<protein>
    <submittedName>
        <fullName evidence="1">Uncharacterized protein</fullName>
    </submittedName>
</protein>
<accession>A0A0A0KGA9</accession>
<dbReference type="AlphaFoldDB" id="A0A0A0KGA9"/>
<evidence type="ECO:0000313" key="2">
    <source>
        <dbReference type="Proteomes" id="UP000029981"/>
    </source>
</evidence>
<reference evidence="1 2" key="2">
    <citation type="journal article" date="2009" name="PLoS ONE">
        <title>An integrated genetic and cytogenetic map of the cucumber genome.</title>
        <authorList>
            <person name="Ren Y."/>
            <person name="Zhang Z."/>
            <person name="Liu J."/>
            <person name="Staub J.E."/>
            <person name="Han Y."/>
            <person name="Cheng Z."/>
            <person name="Li X."/>
            <person name="Lu J."/>
            <person name="Miao H."/>
            <person name="Kang H."/>
            <person name="Xie B."/>
            <person name="Gu X."/>
            <person name="Wang X."/>
            <person name="Du Y."/>
            <person name="Jin W."/>
            <person name="Huang S."/>
        </authorList>
    </citation>
    <scope>NUCLEOTIDE SEQUENCE [LARGE SCALE GENOMIC DNA]</scope>
    <source>
        <strain evidence="2">cv. 9930</strain>
    </source>
</reference>